<dbReference type="EMBL" id="UZAE01002235">
    <property type="protein sequence ID" value="VDN99543.1"/>
    <property type="molecule type" value="Genomic_DNA"/>
</dbReference>
<reference evidence="2 3" key="2">
    <citation type="submission" date="2018-11" db="EMBL/GenBank/DDBJ databases">
        <authorList>
            <consortium name="Pathogen Informatics"/>
        </authorList>
    </citation>
    <scope>NUCLEOTIDE SEQUENCE [LARGE SCALE GENOMIC DNA]</scope>
</reference>
<organism evidence="4">
    <name type="scientific">Rodentolepis nana</name>
    <name type="common">Dwarf tapeworm</name>
    <name type="synonym">Hymenolepis nana</name>
    <dbReference type="NCBI Taxonomy" id="102285"/>
    <lineage>
        <taxon>Eukaryota</taxon>
        <taxon>Metazoa</taxon>
        <taxon>Spiralia</taxon>
        <taxon>Lophotrochozoa</taxon>
        <taxon>Platyhelminthes</taxon>
        <taxon>Cestoda</taxon>
        <taxon>Eucestoda</taxon>
        <taxon>Cyclophyllidea</taxon>
        <taxon>Hymenolepididae</taxon>
        <taxon>Rodentolepis</taxon>
    </lineage>
</organism>
<evidence type="ECO:0000313" key="2">
    <source>
        <dbReference type="EMBL" id="VDN99543.1"/>
    </source>
</evidence>
<dbReference type="GO" id="GO:0006368">
    <property type="term" value="P:transcription elongation by RNA polymerase II"/>
    <property type="evidence" value="ECO:0007669"/>
    <property type="project" value="InterPro"/>
</dbReference>
<dbReference type="Proteomes" id="UP000278807">
    <property type="component" value="Unassembled WGS sequence"/>
</dbReference>
<proteinExistence type="predicted"/>
<dbReference type="STRING" id="102285.A0A0R3T9E4"/>
<dbReference type="WBParaSite" id="HNAJ_0000368301-mRNA-1">
    <property type="protein sequence ID" value="HNAJ_0000368301-mRNA-1"/>
    <property type="gene ID" value="HNAJ_0000368301"/>
</dbReference>
<evidence type="ECO:0000313" key="4">
    <source>
        <dbReference type="WBParaSite" id="HNAJ_0000368301-mRNA-1"/>
    </source>
</evidence>
<evidence type="ECO:0000313" key="3">
    <source>
        <dbReference type="Proteomes" id="UP000278807"/>
    </source>
</evidence>
<gene>
    <name evidence="2" type="ORF">HNAJ_LOCUS3684</name>
</gene>
<feature type="region of interest" description="Disordered" evidence="1">
    <location>
        <begin position="105"/>
        <end position="172"/>
    </location>
</feature>
<dbReference type="GO" id="GO:0070449">
    <property type="term" value="C:elongin complex"/>
    <property type="evidence" value="ECO:0007669"/>
    <property type="project" value="InterPro"/>
</dbReference>
<accession>A0A0R3T9E4</accession>
<dbReference type="Gene3D" id="6.10.250.3180">
    <property type="match status" value="1"/>
</dbReference>
<feature type="compositionally biased region" description="Low complexity" evidence="1">
    <location>
        <begin position="139"/>
        <end position="161"/>
    </location>
</feature>
<reference evidence="4" key="1">
    <citation type="submission" date="2017-02" db="UniProtKB">
        <authorList>
            <consortium name="WormBaseParasite"/>
        </authorList>
    </citation>
    <scope>IDENTIFICATION</scope>
</reference>
<sequence length="172" mass="20015">MSIASTLAVQVTNLSVHLNYQNMQFRGLTDEYWKKHVFKNFPLESRSIKGPEEGETWFDVYKKTEAEHKRRLDRFINRSTQKIKAEEESRRKTLVTDVITPRRRRRNGGGIVLPRRFHRSGSPPERRAFFTPINMSYPSSSSSLGNRNTSGSSRSGNRSLLQKLRKQFLNGR</sequence>
<keyword evidence="3" id="KW-1185">Reference proteome</keyword>
<dbReference type="AlphaFoldDB" id="A0A0R3T9E4"/>
<protein>
    <submittedName>
        <fullName evidence="2 4">Uncharacterized protein</fullName>
    </submittedName>
</protein>
<dbReference type="OrthoDB" id="21513at2759"/>
<evidence type="ECO:0000256" key="1">
    <source>
        <dbReference type="SAM" id="MobiDB-lite"/>
    </source>
</evidence>
<dbReference type="InterPro" id="IPR010684">
    <property type="entry name" value="RNA_pol_II_trans_fac_SIII_A"/>
</dbReference>
<name>A0A0R3T9E4_RODNA</name>
<dbReference type="Pfam" id="PF06881">
    <property type="entry name" value="Elongin_A"/>
    <property type="match status" value="1"/>
</dbReference>